<evidence type="ECO:0000313" key="9">
    <source>
        <dbReference type="EMBL" id="GAA5519210.1"/>
    </source>
</evidence>
<dbReference type="InterPro" id="IPR038770">
    <property type="entry name" value="Na+/solute_symporter_sf"/>
</dbReference>
<dbReference type="InterPro" id="IPR004706">
    <property type="entry name" value="Arsenical-R_Acr3"/>
</dbReference>
<name>A0ABP9WK84_9MICO</name>
<dbReference type="InterPro" id="IPR002657">
    <property type="entry name" value="BilAc:Na_symport/Acr3"/>
</dbReference>
<evidence type="ECO:0000256" key="8">
    <source>
        <dbReference type="SAM" id="Phobius"/>
    </source>
</evidence>
<proteinExistence type="inferred from homology"/>
<comment type="similarity">
    <text evidence="2">Belongs to the arsenical resistance-3 (ACR3) (TC 2.A.59) family.</text>
</comment>
<evidence type="ECO:0008006" key="11">
    <source>
        <dbReference type="Google" id="ProtNLM"/>
    </source>
</evidence>
<comment type="subcellular location">
    <subcellularLocation>
        <location evidence="1">Cell membrane</location>
        <topology evidence="1">Multi-pass membrane protein</topology>
    </subcellularLocation>
</comment>
<organism evidence="9 10">
    <name type="scientific">Demequina sediminis</name>
    <dbReference type="NCBI Taxonomy" id="1930058"/>
    <lineage>
        <taxon>Bacteria</taxon>
        <taxon>Bacillati</taxon>
        <taxon>Actinomycetota</taxon>
        <taxon>Actinomycetes</taxon>
        <taxon>Micrococcales</taxon>
        <taxon>Demequinaceae</taxon>
        <taxon>Demequina</taxon>
    </lineage>
</organism>
<dbReference type="EMBL" id="BAABRR010000007">
    <property type="protein sequence ID" value="GAA5519210.1"/>
    <property type="molecule type" value="Genomic_DNA"/>
</dbReference>
<keyword evidence="7 8" id="KW-0472">Membrane</keyword>
<keyword evidence="10" id="KW-1185">Reference proteome</keyword>
<comment type="caution">
    <text evidence="9">The sequence shown here is derived from an EMBL/GenBank/DDBJ whole genome shotgun (WGS) entry which is preliminary data.</text>
</comment>
<evidence type="ECO:0000256" key="5">
    <source>
        <dbReference type="ARBA" id="ARBA00022692"/>
    </source>
</evidence>
<evidence type="ECO:0000256" key="3">
    <source>
        <dbReference type="ARBA" id="ARBA00022448"/>
    </source>
</evidence>
<feature type="transmembrane region" description="Helical" evidence="8">
    <location>
        <begin position="168"/>
        <end position="187"/>
    </location>
</feature>
<feature type="transmembrane region" description="Helical" evidence="8">
    <location>
        <begin position="208"/>
        <end position="226"/>
    </location>
</feature>
<dbReference type="PANTHER" id="PTHR43057">
    <property type="entry name" value="ARSENITE EFFLUX TRANSPORTER"/>
    <property type="match status" value="1"/>
</dbReference>
<evidence type="ECO:0000256" key="7">
    <source>
        <dbReference type="ARBA" id="ARBA00023136"/>
    </source>
</evidence>
<feature type="transmembrane region" description="Helical" evidence="8">
    <location>
        <begin position="39"/>
        <end position="58"/>
    </location>
</feature>
<keyword evidence="3" id="KW-0813">Transport</keyword>
<dbReference type="Pfam" id="PF01758">
    <property type="entry name" value="SBF"/>
    <property type="match status" value="1"/>
</dbReference>
<dbReference type="RefSeq" id="WP_286215419.1">
    <property type="nucleotide sequence ID" value="NZ_AP027736.1"/>
</dbReference>
<dbReference type="Proteomes" id="UP001426770">
    <property type="component" value="Unassembled WGS sequence"/>
</dbReference>
<dbReference type="Gene3D" id="1.20.1530.20">
    <property type="match status" value="1"/>
</dbReference>
<feature type="transmembrane region" description="Helical" evidence="8">
    <location>
        <begin position="232"/>
        <end position="257"/>
    </location>
</feature>
<gene>
    <name evidence="9" type="ORF">Lsed01_01648</name>
</gene>
<feature type="transmembrane region" description="Helical" evidence="8">
    <location>
        <begin position="70"/>
        <end position="92"/>
    </location>
</feature>
<evidence type="ECO:0000256" key="1">
    <source>
        <dbReference type="ARBA" id="ARBA00004651"/>
    </source>
</evidence>
<protein>
    <recommendedName>
        <fullName evidence="11">Arsenic resistance protein</fullName>
    </recommendedName>
</protein>
<feature type="transmembrane region" description="Helical" evidence="8">
    <location>
        <begin position="129"/>
        <end position="148"/>
    </location>
</feature>
<feature type="transmembrane region" description="Helical" evidence="8">
    <location>
        <begin position="98"/>
        <end position="117"/>
    </location>
</feature>
<sequence>MPVTAAVLERHQVAVYAAALAAGATVGLAAPSSADAAGTLATPVLALTLFATFLGVPLGRLGDAARDRRFLGAVLAVNFGVAPLVAFGLSRLVVDDHAVLVGVLLVLLTPCIDYVIVFTDLAGGARERLLAATPLLLVIQMALLPAYLWLMAGPEVAAPVEPEPFIEALVWLIAVPLAAAAVVQRASRSGRARVARVGHGVARSGADAMVPLMALTLGLVVASQIAGVARDLAALVPAAMVFVAFAGAMVAMGAAAGRVAGLDVAGRRALTFSGVTRNSLVVLPLALALGPGFELTPVVVVTQTLMELAVLVALVRLVPRLIAT</sequence>
<keyword evidence="5 8" id="KW-0812">Transmembrane</keyword>
<evidence type="ECO:0000256" key="6">
    <source>
        <dbReference type="ARBA" id="ARBA00022989"/>
    </source>
</evidence>
<keyword evidence="4" id="KW-1003">Cell membrane</keyword>
<reference evidence="9 10" key="1">
    <citation type="submission" date="2024-02" db="EMBL/GenBank/DDBJ databases">
        <title>Lysinimicrobium sediminis NBRC 112286.</title>
        <authorList>
            <person name="Ichikawa N."/>
            <person name="Katano-Makiyama Y."/>
            <person name="Hidaka K."/>
        </authorList>
    </citation>
    <scope>NUCLEOTIDE SEQUENCE [LARGE SCALE GENOMIC DNA]</scope>
    <source>
        <strain evidence="9 10">NBRC 112286</strain>
    </source>
</reference>
<accession>A0ABP9WK84</accession>
<keyword evidence="6 8" id="KW-1133">Transmembrane helix</keyword>
<dbReference type="PANTHER" id="PTHR43057:SF1">
    <property type="entry name" value="ARSENICAL-RESISTANCE PROTEIN 3"/>
    <property type="match status" value="1"/>
</dbReference>
<evidence type="ECO:0000256" key="4">
    <source>
        <dbReference type="ARBA" id="ARBA00022475"/>
    </source>
</evidence>
<evidence type="ECO:0000313" key="10">
    <source>
        <dbReference type="Proteomes" id="UP001426770"/>
    </source>
</evidence>
<evidence type="ECO:0000256" key="2">
    <source>
        <dbReference type="ARBA" id="ARBA00010110"/>
    </source>
</evidence>